<dbReference type="EC" id="2.4.1.25" evidence="3"/>
<dbReference type="SUPFAM" id="SSF51445">
    <property type="entry name" value="(Trans)glycosidases"/>
    <property type="match status" value="1"/>
</dbReference>
<accession>A0ABQ6QMA0</accession>
<comment type="caution">
    <text evidence="10">The sequence shown here is derived from an EMBL/GenBank/DDBJ whole genome shotgun (WGS) entry which is preliminary data.</text>
</comment>
<keyword evidence="5" id="KW-0328">Glycosyltransferase</keyword>
<dbReference type="PANTHER" id="PTHR32438:SF5">
    <property type="entry name" value="4-ALPHA-GLUCANOTRANSFERASE DPE1, CHLOROPLASTIC_AMYLOPLASTIC"/>
    <property type="match status" value="1"/>
</dbReference>
<evidence type="ECO:0000256" key="1">
    <source>
        <dbReference type="ARBA" id="ARBA00000439"/>
    </source>
</evidence>
<dbReference type="InterPro" id="IPR003385">
    <property type="entry name" value="Glyco_hydro_77"/>
</dbReference>
<evidence type="ECO:0000256" key="3">
    <source>
        <dbReference type="ARBA" id="ARBA00012560"/>
    </source>
</evidence>
<evidence type="ECO:0000256" key="5">
    <source>
        <dbReference type="ARBA" id="ARBA00022676"/>
    </source>
</evidence>
<protein>
    <recommendedName>
        <fullName evidence="4">4-alpha-glucanotransferase</fullName>
        <ecNumber evidence="3">2.4.1.25</ecNumber>
    </recommendedName>
    <alternativeName>
        <fullName evidence="8">Amylomaltase</fullName>
    </alternativeName>
    <alternativeName>
        <fullName evidence="9">Disproportionating enzyme</fullName>
    </alternativeName>
</protein>
<keyword evidence="11" id="KW-1185">Reference proteome</keyword>
<evidence type="ECO:0000256" key="7">
    <source>
        <dbReference type="ARBA" id="ARBA00023277"/>
    </source>
</evidence>
<reference evidence="10 11" key="1">
    <citation type="journal article" date="2024" name="Arch. Microbiol.">
        <title>Corallococcus caeni sp. nov., a novel myxobacterium isolated from activated sludge.</title>
        <authorList>
            <person name="Tomita S."/>
            <person name="Nakai R."/>
            <person name="Kuroda K."/>
            <person name="Kurashita H."/>
            <person name="Hatamoto M."/>
            <person name="Yamaguchi T."/>
            <person name="Narihiro T."/>
        </authorList>
    </citation>
    <scope>NUCLEOTIDE SEQUENCE [LARGE SCALE GENOMIC DNA]</scope>
    <source>
        <strain evidence="10 11">NO1</strain>
    </source>
</reference>
<evidence type="ECO:0000313" key="10">
    <source>
        <dbReference type="EMBL" id="GMU05135.1"/>
    </source>
</evidence>
<evidence type="ECO:0000313" key="11">
    <source>
        <dbReference type="Proteomes" id="UP001342631"/>
    </source>
</evidence>
<dbReference type="InterPro" id="IPR017853">
    <property type="entry name" value="GH"/>
</dbReference>
<evidence type="ECO:0000256" key="6">
    <source>
        <dbReference type="ARBA" id="ARBA00022679"/>
    </source>
</evidence>
<evidence type="ECO:0000256" key="2">
    <source>
        <dbReference type="ARBA" id="ARBA00005684"/>
    </source>
</evidence>
<keyword evidence="7" id="KW-0119">Carbohydrate metabolism</keyword>
<proteinExistence type="inferred from homology"/>
<organism evidence="10 11">
    <name type="scientific">Corallococcus caeni</name>
    <dbReference type="NCBI Taxonomy" id="3082388"/>
    <lineage>
        <taxon>Bacteria</taxon>
        <taxon>Pseudomonadati</taxon>
        <taxon>Myxococcota</taxon>
        <taxon>Myxococcia</taxon>
        <taxon>Myxococcales</taxon>
        <taxon>Cystobacterineae</taxon>
        <taxon>Myxococcaceae</taxon>
        <taxon>Corallococcus</taxon>
    </lineage>
</organism>
<comment type="catalytic activity">
    <reaction evidence="1">
        <text>Transfers a segment of a (1-&gt;4)-alpha-D-glucan to a new position in an acceptor, which may be glucose or a (1-&gt;4)-alpha-D-glucan.</text>
        <dbReference type="EC" id="2.4.1.25"/>
    </reaction>
</comment>
<comment type="similarity">
    <text evidence="2">Belongs to the disproportionating enzyme family.</text>
</comment>
<keyword evidence="6" id="KW-0808">Transferase</keyword>
<gene>
    <name evidence="10" type="ORF">ASNO1_13870</name>
</gene>
<evidence type="ECO:0000256" key="8">
    <source>
        <dbReference type="ARBA" id="ARBA00031423"/>
    </source>
</evidence>
<sequence length="653" mass="73040">MELPSPLPDSHRSLVTEALEALGVTRWVLSIHDPSFPGLPGEDLGRGSPYSEGATRFLAFARDLGFTGIQLGPQGQTTAHNPSPYDGTLFSRNTLNVALAPLTDPHGPWGALLSSDTLARLVSEVPAEGGPETRYQSACRGQALALQEAWDTFRRERDRADAPASILALVRRFADFRVEQREWLERDALFDVLSTRHHTPDDWRGWADSLEGRLFAPRLEEVTQAEARVRELLNVEAEAVEQYAFRQFLVHEQHGLLRERVGAWGLKLYGDLQIGFSPRDTWALQGLFLRAYLMGAPPSRTNPEGQPWNYPVLDPEQYVAPDGSGPGPVLSYLDARLGKMLSEYDGLRIDHPHGLVCPWVYRAGSADPLRAVQGGARLFSSPDLPDHPELARYAIVAPEQLDRSVPRHADGWVKWLTEEQVGRYAILFDSVVRTARERGRAREDVLCEVLSTLPHELSRVMARDGLGRFRVTQKADLHNPADVYRSENAAPEDWVMVGNHDTKSLWRLLSEWQWRHALRAQADYLAWRLHPEAEGREDFARQLAQDPGLLAQAKFADLFASRARSVMVFFADLLGMPDTYNAPGSVDARNWSLRVPHDWAAQYQQRLRAGAALNLPRVLAMALRAGGAEARARHAELLRRLDAVAARLRSGAL</sequence>
<dbReference type="Gene3D" id="3.20.20.80">
    <property type="entry name" value="Glycosidases"/>
    <property type="match status" value="1"/>
</dbReference>
<evidence type="ECO:0000256" key="4">
    <source>
        <dbReference type="ARBA" id="ARBA00020295"/>
    </source>
</evidence>
<dbReference type="Pfam" id="PF02446">
    <property type="entry name" value="Glyco_hydro_77"/>
    <property type="match status" value="1"/>
</dbReference>
<dbReference type="RefSeq" id="WP_338275537.1">
    <property type="nucleotide sequence ID" value="NZ_BTTX01000001.1"/>
</dbReference>
<name>A0ABQ6QMA0_9BACT</name>
<dbReference type="EMBL" id="BTTX01000001">
    <property type="protein sequence ID" value="GMU05135.1"/>
    <property type="molecule type" value="Genomic_DNA"/>
</dbReference>
<evidence type="ECO:0000256" key="9">
    <source>
        <dbReference type="ARBA" id="ARBA00031501"/>
    </source>
</evidence>
<dbReference type="Proteomes" id="UP001342631">
    <property type="component" value="Unassembled WGS sequence"/>
</dbReference>
<dbReference type="PANTHER" id="PTHR32438">
    <property type="entry name" value="4-ALPHA-GLUCANOTRANSFERASE DPE1, CHLOROPLASTIC/AMYLOPLASTIC"/>
    <property type="match status" value="1"/>
</dbReference>